<dbReference type="InterPro" id="IPR053842">
    <property type="entry name" value="NikA-like"/>
</dbReference>
<dbReference type="Pfam" id="PF21983">
    <property type="entry name" value="NikA-like"/>
    <property type="match status" value="1"/>
</dbReference>
<proteinExistence type="predicted"/>
<evidence type="ECO:0000313" key="3">
    <source>
        <dbReference type="Proteomes" id="UP000076128"/>
    </source>
</evidence>
<geneLocation type="plasmid" evidence="3">
    <name>cai42_Plasmidb</name>
</geneLocation>
<dbReference type="PATRIC" id="fig|1335048.3.peg.5094"/>
<keyword evidence="3" id="KW-1185">Reference proteome</keyword>
<evidence type="ECO:0000313" key="2">
    <source>
        <dbReference type="EMBL" id="AMY72128.1"/>
    </source>
</evidence>
<dbReference type="KEGG" id="daa:AKL17_2p0006"/>
<dbReference type="EMBL" id="CP012663">
    <property type="protein sequence ID" value="AMY72128.1"/>
    <property type="molecule type" value="Genomic_DNA"/>
</dbReference>
<dbReference type="AlphaFoldDB" id="A0A159ZAW6"/>
<dbReference type="OrthoDB" id="7867340at2"/>
<gene>
    <name evidence="2" type="ORF">AKL17_2p0006</name>
</gene>
<organism evidence="2 3">
    <name type="scientific">Frigidibacter mobilis</name>
    <dbReference type="NCBI Taxonomy" id="1335048"/>
    <lineage>
        <taxon>Bacteria</taxon>
        <taxon>Pseudomonadati</taxon>
        <taxon>Pseudomonadota</taxon>
        <taxon>Alphaproteobacteria</taxon>
        <taxon>Rhodobacterales</taxon>
        <taxon>Paracoccaceae</taxon>
        <taxon>Frigidibacter</taxon>
    </lineage>
</organism>
<evidence type="ECO:0000256" key="1">
    <source>
        <dbReference type="SAM" id="MobiDB-lite"/>
    </source>
</evidence>
<dbReference type="RefSeq" id="WP_066819072.1">
    <property type="nucleotide sequence ID" value="NZ_CP012663.1"/>
</dbReference>
<protein>
    <submittedName>
        <fullName evidence="2">Uncharacterized protein</fullName>
    </submittedName>
</protein>
<name>A0A159ZAW6_9RHOB</name>
<feature type="compositionally biased region" description="Basic and acidic residues" evidence="1">
    <location>
        <begin position="123"/>
        <end position="132"/>
    </location>
</feature>
<feature type="compositionally biased region" description="Pro residues" evidence="1">
    <location>
        <begin position="137"/>
        <end position="148"/>
    </location>
</feature>
<reference evidence="2 3" key="1">
    <citation type="submission" date="2015-09" db="EMBL/GenBank/DDBJ databases">
        <title>Complete genome sequence of Defluviimonas alba cai42t isolated from an oilfield in Xinjiang.</title>
        <authorList>
            <person name="Geng S."/>
            <person name="Pan X."/>
            <person name="Wu X."/>
        </authorList>
    </citation>
    <scope>NUCLEOTIDE SEQUENCE [LARGE SCALE GENOMIC DNA]</scope>
    <source>
        <strain evidence="3">cai42</strain>
        <plasmid evidence="3">cai42_Plasmidb</plasmid>
    </source>
</reference>
<feature type="region of interest" description="Disordered" evidence="1">
    <location>
        <begin position="123"/>
        <end position="148"/>
    </location>
</feature>
<accession>A0A159ZAW6</accession>
<keyword evidence="2" id="KW-0614">Plasmid</keyword>
<dbReference type="Proteomes" id="UP000076128">
    <property type="component" value="Plasmid pcai42B"/>
</dbReference>
<sequence>MTDTPRQPRPKSEARQRTDRLFVRLTPEEKAIFLGRADKAGLTAAAFLRAAALGDAGPRAQKRVPADAQALREVLGHLGKIGGNLNQIARYLHTGGSTEVVLGDIRDVLADHARIRDRLYEALGKVPDHARPSDPTQTPPPKRPPPQR</sequence>